<evidence type="ECO:0000313" key="8">
    <source>
        <dbReference type="RefSeq" id="XP_010767324.1"/>
    </source>
</evidence>
<dbReference type="InterPro" id="IPR013106">
    <property type="entry name" value="Ig_V-set"/>
</dbReference>
<gene>
    <name evidence="8" type="primary">LOC104943572</name>
</gene>
<reference evidence="8" key="1">
    <citation type="submission" date="2025-08" db="UniProtKB">
        <authorList>
            <consortium name="RefSeq"/>
        </authorList>
    </citation>
    <scope>IDENTIFICATION</scope>
    <source>
        <tissue evidence="8">Muscle</tissue>
    </source>
</reference>
<feature type="compositionally biased region" description="Polar residues" evidence="4">
    <location>
        <begin position="171"/>
        <end position="189"/>
    </location>
</feature>
<dbReference type="GO" id="GO:0004888">
    <property type="term" value="F:transmembrane signaling receptor activity"/>
    <property type="evidence" value="ECO:0007669"/>
    <property type="project" value="TreeGrafter"/>
</dbReference>
<name>A0A6I9MLV1_9TELE</name>
<dbReference type="InterPro" id="IPR050671">
    <property type="entry name" value="CD300_family_receptors"/>
</dbReference>
<dbReference type="KEGG" id="ncc:104943572"/>
<dbReference type="GeneID" id="104943572"/>
<evidence type="ECO:0000256" key="1">
    <source>
        <dbReference type="ARBA" id="ARBA00004370"/>
    </source>
</evidence>
<organism evidence="7 8">
    <name type="scientific">Notothenia coriiceps</name>
    <name type="common">black rockcod</name>
    <dbReference type="NCBI Taxonomy" id="8208"/>
    <lineage>
        <taxon>Eukaryota</taxon>
        <taxon>Metazoa</taxon>
        <taxon>Chordata</taxon>
        <taxon>Craniata</taxon>
        <taxon>Vertebrata</taxon>
        <taxon>Euteleostomi</taxon>
        <taxon>Actinopterygii</taxon>
        <taxon>Neopterygii</taxon>
        <taxon>Teleostei</taxon>
        <taxon>Neoteleostei</taxon>
        <taxon>Acanthomorphata</taxon>
        <taxon>Eupercaria</taxon>
        <taxon>Perciformes</taxon>
        <taxon>Notothenioidei</taxon>
        <taxon>Nototheniidae</taxon>
        <taxon>Notothenia</taxon>
    </lineage>
</organism>
<comment type="subcellular location">
    <subcellularLocation>
        <location evidence="1">Membrane</location>
    </subcellularLocation>
</comment>
<evidence type="ECO:0000256" key="3">
    <source>
        <dbReference type="ARBA" id="ARBA00023136"/>
    </source>
</evidence>
<feature type="domain" description="Immunoglobulin V-set" evidence="6">
    <location>
        <begin position="41"/>
        <end position="141"/>
    </location>
</feature>
<evidence type="ECO:0000259" key="6">
    <source>
        <dbReference type="Pfam" id="PF07686"/>
    </source>
</evidence>
<evidence type="ECO:0000256" key="4">
    <source>
        <dbReference type="SAM" id="MobiDB-lite"/>
    </source>
</evidence>
<dbReference type="AlphaFoldDB" id="A0A6I9MLV1"/>
<proteinExistence type="predicted"/>
<evidence type="ECO:0000256" key="5">
    <source>
        <dbReference type="SAM" id="Phobius"/>
    </source>
</evidence>
<dbReference type="InterPro" id="IPR013783">
    <property type="entry name" value="Ig-like_fold"/>
</dbReference>
<keyword evidence="8" id="KW-0675">Receptor</keyword>
<protein>
    <submittedName>
        <fullName evidence="8">Hepatitis A virus cellular receptor 2 homolog isoform X1</fullName>
    </submittedName>
</protein>
<dbReference type="RefSeq" id="XP_010767324.1">
    <property type="nucleotide sequence ID" value="XM_010769022.1"/>
</dbReference>
<keyword evidence="2 5" id="KW-0812">Transmembrane</keyword>
<feature type="transmembrane region" description="Helical" evidence="5">
    <location>
        <begin position="199"/>
        <end position="220"/>
    </location>
</feature>
<accession>A0A6I9MLV1</accession>
<keyword evidence="7" id="KW-1185">Reference proteome</keyword>
<dbReference type="SUPFAM" id="SSF48726">
    <property type="entry name" value="Immunoglobulin"/>
    <property type="match status" value="1"/>
</dbReference>
<dbReference type="GO" id="GO:0005886">
    <property type="term" value="C:plasma membrane"/>
    <property type="evidence" value="ECO:0007669"/>
    <property type="project" value="TreeGrafter"/>
</dbReference>
<dbReference type="Pfam" id="PF07686">
    <property type="entry name" value="V-set"/>
    <property type="match status" value="1"/>
</dbReference>
<dbReference type="InterPro" id="IPR036179">
    <property type="entry name" value="Ig-like_dom_sf"/>
</dbReference>
<sequence>MIVMLLPPLTGCNSHTVFNRKKGNRSSHWLGVCAKASGVLEVSGHVGGEVSILCSGTTTNSSELSNMYFCKGDCARENILIQTEKKSLAITRRGRYSMEVSRGDGAFNVTIKMLERADTGTYQCRLEETYRVLHQEVNLKVEDASTVPVGSPPSTTTPSLQTEAQALPLRSSASSTEASTLPTTETNQPAATKLKDTTVVIIVSVTLALLVCAIIPLIFYGHCRNNAEGLNKSESDYCEENTDGASTHSAVRMQALQAGADPESSIPDASQYAAVYQALDPKTVD</sequence>
<evidence type="ECO:0000256" key="2">
    <source>
        <dbReference type="ARBA" id="ARBA00022692"/>
    </source>
</evidence>
<keyword evidence="3 5" id="KW-0472">Membrane</keyword>
<dbReference type="PANTHER" id="PTHR11860:SF87">
    <property type="entry name" value="CMRF35-LIKE MOLECULE 8"/>
    <property type="match status" value="1"/>
</dbReference>
<evidence type="ECO:0000313" key="7">
    <source>
        <dbReference type="Proteomes" id="UP000504611"/>
    </source>
</evidence>
<dbReference type="Gene3D" id="2.60.40.10">
    <property type="entry name" value="Immunoglobulins"/>
    <property type="match status" value="1"/>
</dbReference>
<dbReference type="Proteomes" id="UP000504611">
    <property type="component" value="Unplaced"/>
</dbReference>
<feature type="region of interest" description="Disordered" evidence="4">
    <location>
        <begin position="166"/>
        <end position="189"/>
    </location>
</feature>
<keyword evidence="5" id="KW-1133">Transmembrane helix</keyword>
<dbReference type="OrthoDB" id="8442846at2759"/>
<dbReference type="PANTHER" id="PTHR11860">
    <property type="entry name" value="POLYMERIC-IMMUNOGLOBULIN RECEPTOR"/>
    <property type="match status" value="1"/>
</dbReference>